<evidence type="ECO:0000256" key="5">
    <source>
        <dbReference type="ARBA" id="ARBA00022694"/>
    </source>
</evidence>
<evidence type="ECO:0000256" key="8">
    <source>
        <dbReference type="ARBA" id="ARBA00022741"/>
    </source>
</evidence>
<keyword evidence="4 12" id="KW-0808">Transferase</keyword>
<keyword evidence="7" id="KW-0479">Metal-binding</keyword>
<dbReference type="Pfam" id="PF12627">
    <property type="entry name" value="PolyA_pol_RNAbd"/>
    <property type="match status" value="1"/>
</dbReference>
<comment type="similarity">
    <text evidence="2 12">Belongs to the tRNA nucleotidyltransferase/poly(A) polymerase family.</text>
</comment>
<accession>A0A1X7IBN7</accession>
<dbReference type="Gene3D" id="3.90.1640.10">
    <property type="entry name" value="inorganic pyrophosphatase (n-terminal core)"/>
    <property type="match status" value="1"/>
</dbReference>
<organism evidence="14 15">
    <name type="scientific">Dethiosulfovibrio salsuginis</name>
    <dbReference type="NCBI Taxonomy" id="561720"/>
    <lineage>
        <taxon>Bacteria</taxon>
        <taxon>Thermotogati</taxon>
        <taxon>Synergistota</taxon>
        <taxon>Synergistia</taxon>
        <taxon>Synergistales</taxon>
        <taxon>Dethiosulfovibrionaceae</taxon>
        <taxon>Dethiosulfovibrio</taxon>
    </lineage>
</organism>
<evidence type="ECO:0000259" key="13">
    <source>
        <dbReference type="PROSITE" id="PS51371"/>
    </source>
</evidence>
<evidence type="ECO:0000256" key="1">
    <source>
        <dbReference type="ARBA" id="ARBA00001946"/>
    </source>
</evidence>
<reference evidence="15" key="1">
    <citation type="submission" date="2017-04" db="EMBL/GenBank/DDBJ databases">
        <authorList>
            <person name="Varghese N."/>
            <person name="Submissions S."/>
        </authorList>
    </citation>
    <scope>NUCLEOTIDE SEQUENCE [LARGE SCALE GENOMIC DNA]</scope>
    <source>
        <strain evidence="15">USBA 82</strain>
    </source>
</reference>
<dbReference type="Gene3D" id="1.10.3090.10">
    <property type="entry name" value="cca-adding enzyme, domain 2"/>
    <property type="match status" value="1"/>
</dbReference>
<dbReference type="GO" id="GO:0016779">
    <property type="term" value="F:nucleotidyltransferase activity"/>
    <property type="evidence" value="ECO:0007669"/>
    <property type="project" value="UniProtKB-KW"/>
</dbReference>
<name>A0A1X7IBN7_9BACT</name>
<dbReference type="InterPro" id="IPR000644">
    <property type="entry name" value="CBS_dom"/>
</dbReference>
<dbReference type="OrthoDB" id="9805698at2"/>
<dbReference type="GO" id="GO:0000049">
    <property type="term" value="F:tRNA binding"/>
    <property type="evidence" value="ECO:0007669"/>
    <property type="project" value="UniProtKB-KW"/>
</dbReference>
<keyword evidence="6" id="KW-0548">Nucleotidyltransferase</keyword>
<dbReference type="Pfam" id="PF01743">
    <property type="entry name" value="PolyA_pol"/>
    <property type="match status" value="1"/>
</dbReference>
<dbReference type="Gene3D" id="3.30.460.10">
    <property type="entry name" value="Beta Polymerase, domain 2"/>
    <property type="match status" value="1"/>
</dbReference>
<keyword evidence="5" id="KW-0819">tRNA processing</keyword>
<dbReference type="SUPFAM" id="SSF64182">
    <property type="entry name" value="DHH phosphoesterases"/>
    <property type="match status" value="1"/>
</dbReference>
<dbReference type="Pfam" id="PF00571">
    <property type="entry name" value="CBS"/>
    <property type="match status" value="2"/>
</dbReference>
<dbReference type="RefSeq" id="WP_085543589.1">
    <property type="nucleotide sequence ID" value="NZ_FXBB01000001.1"/>
</dbReference>
<dbReference type="STRING" id="561720.SAMN06275492_101316"/>
<keyword evidence="9" id="KW-0460">Magnesium</keyword>
<dbReference type="CDD" id="cd05398">
    <property type="entry name" value="NT_ClassII-CCAase"/>
    <property type="match status" value="1"/>
</dbReference>
<dbReference type="Proteomes" id="UP000193355">
    <property type="component" value="Unassembled WGS sequence"/>
</dbReference>
<evidence type="ECO:0000256" key="2">
    <source>
        <dbReference type="ARBA" id="ARBA00007265"/>
    </source>
</evidence>
<dbReference type="SMART" id="SM00116">
    <property type="entry name" value="CBS"/>
    <property type="match status" value="2"/>
</dbReference>
<keyword evidence="10 12" id="KW-0694">RNA-binding</keyword>
<dbReference type="PANTHER" id="PTHR47788:SF1">
    <property type="entry name" value="A-ADDING TRNA NUCLEOTIDYLTRANSFERASE"/>
    <property type="match status" value="1"/>
</dbReference>
<evidence type="ECO:0000256" key="10">
    <source>
        <dbReference type="ARBA" id="ARBA00022884"/>
    </source>
</evidence>
<dbReference type="Pfam" id="PF02272">
    <property type="entry name" value="DHHA1"/>
    <property type="match status" value="1"/>
</dbReference>
<dbReference type="InterPro" id="IPR002646">
    <property type="entry name" value="PolA_pol_head_dom"/>
</dbReference>
<sequence length="877" mass="97719">MKLITSHVGSDFDSLASMIAAGKLYPDGVPCFSGSAERNVRDFLKRHRGRWTVLTPRKVRMDQVTKLIVVDARSVRRLGVLAPLAGRPDVDVHIYDHHPPCADEIQASFSKIEPVGATVTLLLEEMFKRGITPNPHEATLFAMGIYEDTGGLLFGGTTSRDYAMMSRMKDCGADVTLIPSAIEVGLSAPERRMMDRLVENAWERYISGARIVLTRAAVDVYVEGISLFAHRLRDFFAADVVLAAVKMENRTYVVARSKEDLLDVSELLKPLGGGGHPQAASAAVSGRTPRSILEELESRLETMITPVLTVDDVMTTPVMAVDEASSVNDAYRIMLRYGHSALPVTREGRLFGLITRKDLDKAQLHGYGEAQVNEFMTEGVITVPSGASIEEVHRSMVAHNIGRLPVVAQGELRGIVTRTDLLRALYPVSIPVEDRQIGSEYPWTESMAGLLNEGLSPSDRDLLIGLGRRASDMGMNAYVVGGVVRDLMLGKPIYDLDIVVEGRGIDFLRSWERDGVQVSLHGRFQTGTLSFPDGRKVDVATARREFYEYPTAQPTVSSDSLKHDLYRRDFTVNAMALSIDGENWGTLVDYFGGRRDLLSQKLRSLHNLSFVEDPTRMFRGVRLEQRLGFELDDNALRTMNSCIRGGLLGNLSGFRLRSELEICLIEPRPWPIVRRMDELGLLEAVFPGIKIGSRVAWALRRLSLSTRRLGRDLLPMGGDLWIATLSMLFLDSPSDLYHRVADRLCLTAKERELLSLCVEDMGTMEAKLGGKQSPPFSTIVSSLEEYSPVAVFAWAVSTSLWRFRRRLVLYLTRLVKVRPMLTGSHLIDMGYRESPAIGDMLRALLAARLDGEVDTRDDEIDWIRAKYPDYKESAGKR</sequence>
<dbReference type="SUPFAM" id="SSF81301">
    <property type="entry name" value="Nucleotidyltransferase"/>
    <property type="match status" value="1"/>
</dbReference>
<dbReference type="Gene3D" id="3.10.580.10">
    <property type="entry name" value="CBS-domain"/>
    <property type="match status" value="1"/>
</dbReference>
<dbReference type="AlphaFoldDB" id="A0A1X7IBN7"/>
<keyword evidence="11" id="KW-0129">CBS domain</keyword>
<dbReference type="GO" id="GO:0046872">
    <property type="term" value="F:metal ion binding"/>
    <property type="evidence" value="ECO:0007669"/>
    <property type="project" value="UniProtKB-KW"/>
</dbReference>
<evidence type="ECO:0000256" key="4">
    <source>
        <dbReference type="ARBA" id="ARBA00022679"/>
    </source>
</evidence>
<dbReference type="PROSITE" id="PS51371">
    <property type="entry name" value="CBS"/>
    <property type="match status" value="2"/>
</dbReference>
<dbReference type="InterPro" id="IPR032828">
    <property type="entry name" value="PolyA_RNA-bd"/>
</dbReference>
<dbReference type="CDD" id="cd04595">
    <property type="entry name" value="CBS_pair_DHH_polyA_Pol_assoc"/>
    <property type="match status" value="1"/>
</dbReference>
<dbReference type="GO" id="GO:0008033">
    <property type="term" value="P:tRNA processing"/>
    <property type="evidence" value="ECO:0007669"/>
    <property type="project" value="UniProtKB-KW"/>
</dbReference>
<evidence type="ECO:0000256" key="11">
    <source>
        <dbReference type="PROSITE-ProRule" id="PRU00703"/>
    </source>
</evidence>
<dbReference type="InterPro" id="IPR046342">
    <property type="entry name" value="CBS_dom_sf"/>
</dbReference>
<dbReference type="SUPFAM" id="SSF54631">
    <property type="entry name" value="CBS-domain pair"/>
    <property type="match status" value="1"/>
</dbReference>
<dbReference type="PANTHER" id="PTHR47788">
    <property type="entry name" value="POLYA POLYMERASE"/>
    <property type="match status" value="1"/>
</dbReference>
<dbReference type="InterPro" id="IPR052390">
    <property type="entry name" value="tRNA_nt/polyA_polymerase"/>
</dbReference>
<keyword evidence="3" id="KW-0820">tRNA-binding</keyword>
<evidence type="ECO:0000313" key="14">
    <source>
        <dbReference type="EMBL" id="SMG12043.1"/>
    </source>
</evidence>
<feature type="domain" description="CBS" evidence="13">
    <location>
        <begin position="376"/>
        <end position="432"/>
    </location>
</feature>
<dbReference type="EMBL" id="FXBB01000001">
    <property type="protein sequence ID" value="SMG12043.1"/>
    <property type="molecule type" value="Genomic_DNA"/>
</dbReference>
<dbReference type="Gene3D" id="3.10.310.30">
    <property type="match status" value="1"/>
</dbReference>
<dbReference type="InterPro" id="IPR043519">
    <property type="entry name" value="NT_sf"/>
</dbReference>
<comment type="cofactor">
    <cofactor evidence="1">
        <name>Mg(2+)</name>
        <dbReference type="ChEBI" id="CHEBI:18420"/>
    </cofactor>
</comment>
<gene>
    <name evidence="14" type="ORF">SAMN06275492_101316</name>
</gene>
<proteinExistence type="inferred from homology"/>
<evidence type="ECO:0000256" key="7">
    <source>
        <dbReference type="ARBA" id="ARBA00022723"/>
    </source>
</evidence>
<keyword evidence="15" id="KW-1185">Reference proteome</keyword>
<evidence type="ECO:0000256" key="9">
    <source>
        <dbReference type="ARBA" id="ARBA00022842"/>
    </source>
</evidence>
<dbReference type="SUPFAM" id="SSF81891">
    <property type="entry name" value="Poly A polymerase C-terminal region-like"/>
    <property type="match status" value="1"/>
</dbReference>
<protein>
    <submittedName>
        <fullName evidence="14">tRNA nucleotidyltransferase (CCA-adding enzyme)</fullName>
    </submittedName>
</protein>
<evidence type="ECO:0000313" key="15">
    <source>
        <dbReference type="Proteomes" id="UP000193355"/>
    </source>
</evidence>
<dbReference type="InterPro" id="IPR003156">
    <property type="entry name" value="DHHA1_dom"/>
</dbReference>
<dbReference type="GO" id="GO:0000166">
    <property type="term" value="F:nucleotide binding"/>
    <property type="evidence" value="ECO:0007669"/>
    <property type="project" value="UniProtKB-KW"/>
</dbReference>
<dbReference type="InterPro" id="IPR038763">
    <property type="entry name" value="DHH_sf"/>
</dbReference>
<evidence type="ECO:0000256" key="12">
    <source>
        <dbReference type="RuleBase" id="RU003953"/>
    </source>
</evidence>
<keyword evidence="8" id="KW-0547">Nucleotide-binding</keyword>
<evidence type="ECO:0000256" key="3">
    <source>
        <dbReference type="ARBA" id="ARBA00022555"/>
    </source>
</evidence>
<feature type="domain" description="CBS" evidence="13">
    <location>
        <begin position="314"/>
        <end position="369"/>
    </location>
</feature>
<evidence type="ECO:0000256" key="6">
    <source>
        <dbReference type="ARBA" id="ARBA00022695"/>
    </source>
</evidence>